<gene>
    <name evidence="1" type="primary">AVEN_34098_1</name>
    <name evidence="1" type="ORF">CDAR_422801</name>
</gene>
<dbReference type="Proteomes" id="UP001054837">
    <property type="component" value="Unassembled WGS sequence"/>
</dbReference>
<organism evidence="1 2">
    <name type="scientific">Caerostris darwini</name>
    <dbReference type="NCBI Taxonomy" id="1538125"/>
    <lineage>
        <taxon>Eukaryota</taxon>
        <taxon>Metazoa</taxon>
        <taxon>Ecdysozoa</taxon>
        <taxon>Arthropoda</taxon>
        <taxon>Chelicerata</taxon>
        <taxon>Arachnida</taxon>
        <taxon>Araneae</taxon>
        <taxon>Araneomorphae</taxon>
        <taxon>Entelegynae</taxon>
        <taxon>Araneoidea</taxon>
        <taxon>Araneidae</taxon>
        <taxon>Caerostris</taxon>
    </lineage>
</organism>
<protein>
    <submittedName>
        <fullName evidence="1">Uncharacterized protein</fullName>
    </submittedName>
</protein>
<reference evidence="1 2" key="1">
    <citation type="submission" date="2021-06" db="EMBL/GenBank/DDBJ databases">
        <title>Caerostris darwini draft genome.</title>
        <authorList>
            <person name="Kono N."/>
            <person name="Arakawa K."/>
        </authorList>
    </citation>
    <scope>NUCLEOTIDE SEQUENCE [LARGE SCALE GENOMIC DNA]</scope>
</reference>
<dbReference type="AlphaFoldDB" id="A0AAV4W3J4"/>
<accession>A0AAV4W3J4</accession>
<proteinExistence type="predicted"/>
<keyword evidence="2" id="KW-1185">Reference proteome</keyword>
<comment type="caution">
    <text evidence="1">The sequence shown here is derived from an EMBL/GenBank/DDBJ whole genome shotgun (WGS) entry which is preliminary data.</text>
</comment>
<dbReference type="EMBL" id="BPLQ01014095">
    <property type="protein sequence ID" value="GIY77302.1"/>
    <property type="molecule type" value="Genomic_DNA"/>
</dbReference>
<evidence type="ECO:0000313" key="2">
    <source>
        <dbReference type="Proteomes" id="UP001054837"/>
    </source>
</evidence>
<sequence length="366" mass="42857">MNSVGHELFQYVQRERPDIYETILILIRPHRIESVIRLFQLHLKRCVSNIDIFNKYKENIPNFILAFTKAIVKRFPQPGDPFGIYLTCRITKSDTQTTLDSKHLQSSLYDGPSSYNVDKHLRFCLNQFSNQSQIFELAIRHQYAAVFLRDSKPESLLQRLSDACILERGGPFNKGRDSQNRYRYLSTFQFIIVQDPQCTRVLYRSARDLLLLLRRLDTRDVVAFSDIRYIFQKCGVACHFFNMVEILYKQYFTNDASVHERDVLTIVKYQCRTGKPLPLTREGLAKNKERSPIEVLSFEAPKKNYVRLSVGPEREKWYNVDTSADKIFFGQQFNEGTGYKFALMPKESMHYDSLWKGNGSCLSFLK</sequence>
<evidence type="ECO:0000313" key="1">
    <source>
        <dbReference type="EMBL" id="GIY77302.1"/>
    </source>
</evidence>
<dbReference type="SUPFAM" id="SSF64484">
    <property type="entry name" value="beta and beta-prime subunits of DNA dependent RNA-polymerase"/>
    <property type="match status" value="1"/>
</dbReference>
<name>A0AAV4W3J4_9ARAC</name>